<dbReference type="AlphaFoldDB" id="A0A6G8ATK4"/>
<accession>A0A6G8ATK4</accession>
<dbReference type="PANTHER" id="PTHR34823">
    <property type="entry name" value="GLCNAC-BINDING PROTEIN A"/>
    <property type="match status" value="1"/>
</dbReference>
<dbReference type="GO" id="GO:0005576">
    <property type="term" value="C:extracellular region"/>
    <property type="evidence" value="ECO:0007669"/>
    <property type="project" value="InterPro"/>
</dbReference>
<dbReference type="InterPro" id="IPR051024">
    <property type="entry name" value="GlcNAc_Chitin_IntDeg"/>
</dbReference>
<dbReference type="InterPro" id="IPR036116">
    <property type="entry name" value="FN3_sf"/>
</dbReference>
<protein>
    <submittedName>
        <fullName evidence="5">Carbohydrate-binding protein</fullName>
    </submittedName>
</protein>
<organism evidence="5 6">
    <name type="scientific">Vagococcus hydrophili</name>
    <dbReference type="NCBI Taxonomy" id="2714947"/>
    <lineage>
        <taxon>Bacteria</taxon>
        <taxon>Bacillati</taxon>
        <taxon>Bacillota</taxon>
        <taxon>Bacilli</taxon>
        <taxon>Lactobacillales</taxon>
        <taxon>Enterococcaceae</taxon>
        <taxon>Vagococcus</taxon>
    </lineage>
</organism>
<dbReference type="InterPro" id="IPR003961">
    <property type="entry name" value="FN3_dom"/>
</dbReference>
<dbReference type="RefSeq" id="WP_166034446.1">
    <property type="nucleotide sequence ID" value="NZ_CP049887.1"/>
</dbReference>
<evidence type="ECO:0000313" key="5">
    <source>
        <dbReference type="EMBL" id="QIL48299.1"/>
    </source>
</evidence>
<evidence type="ECO:0000259" key="4">
    <source>
        <dbReference type="PROSITE" id="PS50853"/>
    </source>
</evidence>
<dbReference type="Gene3D" id="2.10.10.20">
    <property type="entry name" value="Carbohydrate-binding module superfamily 5/12"/>
    <property type="match status" value="1"/>
</dbReference>
<dbReference type="Gene3D" id="2.70.50.50">
    <property type="entry name" value="chitin-binding protein cbp21"/>
    <property type="match status" value="1"/>
</dbReference>
<keyword evidence="6" id="KW-1185">Reference proteome</keyword>
<dbReference type="Proteomes" id="UP000501747">
    <property type="component" value="Chromosome"/>
</dbReference>
<proteinExistence type="predicted"/>
<name>A0A6G8ATK4_9ENTE</name>
<dbReference type="Pfam" id="PF00041">
    <property type="entry name" value="fn3"/>
    <property type="match status" value="2"/>
</dbReference>
<feature type="domain" description="Fibronectin type-III" evidence="4">
    <location>
        <begin position="218"/>
        <end position="301"/>
    </location>
</feature>
<keyword evidence="3" id="KW-0624">Polysaccharide degradation</keyword>
<dbReference type="InterPro" id="IPR004302">
    <property type="entry name" value="Cellulose/chitin-bd_N"/>
</dbReference>
<dbReference type="PROSITE" id="PS50853">
    <property type="entry name" value="FN3"/>
    <property type="match status" value="2"/>
</dbReference>
<dbReference type="InterPro" id="IPR014756">
    <property type="entry name" value="Ig_E-set"/>
</dbReference>
<dbReference type="EMBL" id="CP049887">
    <property type="protein sequence ID" value="QIL48299.1"/>
    <property type="molecule type" value="Genomic_DNA"/>
</dbReference>
<keyword evidence="1" id="KW-0732">Signal</keyword>
<evidence type="ECO:0000256" key="2">
    <source>
        <dbReference type="ARBA" id="ARBA00022801"/>
    </source>
</evidence>
<dbReference type="GO" id="GO:0004553">
    <property type="term" value="F:hydrolase activity, hydrolyzing O-glycosyl compounds"/>
    <property type="evidence" value="ECO:0007669"/>
    <property type="project" value="InterPro"/>
</dbReference>
<dbReference type="SUPFAM" id="SSF49265">
    <property type="entry name" value="Fibronectin type III"/>
    <property type="match status" value="1"/>
</dbReference>
<dbReference type="SUPFAM" id="SSF51055">
    <property type="entry name" value="Carbohydrate binding domain"/>
    <property type="match status" value="1"/>
</dbReference>
<keyword evidence="3" id="KW-0119">Carbohydrate metabolism</keyword>
<evidence type="ECO:0000256" key="1">
    <source>
        <dbReference type="ARBA" id="ARBA00022729"/>
    </source>
</evidence>
<dbReference type="SMART" id="SM00060">
    <property type="entry name" value="FN3"/>
    <property type="match status" value="2"/>
</dbReference>
<reference evidence="5 6" key="1">
    <citation type="submission" date="2020-03" db="EMBL/GenBank/DDBJ databases">
        <title>Vagococcus sp. nov., isolated from beetles.</title>
        <authorList>
            <person name="Hyun D.-W."/>
            <person name="Bae J.-W."/>
        </authorList>
    </citation>
    <scope>NUCLEOTIDE SEQUENCE [LARGE SCALE GENOMIC DNA]</scope>
    <source>
        <strain evidence="5 6">HDW17B</strain>
    </source>
</reference>
<dbReference type="CDD" id="cd21177">
    <property type="entry name" value="LPMO_AA10"/>
    <property type="match status" value="1"/>
</dbReference>
<dbReference type="GO" id="GO:0000272">
    <property type="term" value="P:polysaccharide catabolic process"/>
    <property type="evidence" value="ECO:0007669"/>
    <property type="project" value="UniProtKB-KW"/>
</dbReference>
<dbReference type="CDD" id="cd00063">
    <property type="entry name" value="FN3"/>
    <property type="match status" value="2"/>
</dbReference>
<dbReference type="Gene3D" id="2.60.40.10">
    <property type="entry name" value="Immunoglobulins"/>
    <property type="match status" value="2"/>
</dbReference>
<dbReference type="CDD" id="cd12214">
    <property type="entry name" value="ChiA1_BD"/>
    <property type="match status" value="1"/>
</dbReference>
<dbReference type="SUPFAM" id="SSF81296">
    <property type="entry name" value="E set domains"/>
    <property type="match status" value="1"/>
</dbReference>
<dbReference type="InterPro" id="IPR036573">
    <property type="entry name" value="CBM_sf_5/12"/>
</dbReference>
<dbReference type="Pfam" id="PF03067">
    <property type="entry name" value="LPMO_10"/>
    <property type="match status" value="1"/>
</dbReference>
<gene>
    <name evidence="5" type="ORF">G7082_07245</name>
</gene>
<feature type="domain" description="Fibronectin type-III" evidence="4">
    <location>
        <begin position="308"/>
        <end position="393"/>
    </location>
</feature>
<dbReference type="InterPro" id="IPR003610">
    <property type="entry name" value="CBM5/12"/>
</dbReference>
<dbReference type="Pfam" id="PF02839">
    <property type="entry name" value="CBM_5_12"/>
    <property type="match status" value="1"/>
</dbReference>
<keyword evidence="2" id="KW-0378">Hydrolase</keyword>
<dbReference type="KEGG" id="vhy:G7082_07245"/>
<dbReference type="InterPro" id="IPR013783">
    <property type="entry name" value="Ig-like_fold"/>
</dbReference>
<sequence>MRKKLLGSMFIATCLLGGSLLLNETKVSAHGYVETPAARGYQGQLDRNTLGWSGALNLYGNVITNPQSLEAPKGFPKGGPEDGRIASANGGFGQIGDFVLDNQTSDRWKKTAVNTGENIFTWHYTAPHKTAKWHYYMTKSGWNQNKPLNRDELELIGTVNHDGTMSTNNLSHAISIPEDRTGYHVILSVWDVADTSNAFYNVIDVNVKNDTIPNIPNKPTNLQSKNTTKKSTMLTWDSQVSAKSFNVYRDNQLISTVSSNQFEDKNLEAGKEYTYEVEAISTSGSKSPKSEKLKITTIAEDIKEKPTAPQNLHSMGVDKNTASLMWRASTHTEGIKEYEVYRDGKLIKTTGQLSYQDSGLKADTSYKYTVRAISNDGIQSELSNELLITTKKEVTEPIEGRTWKVGTFSKPENYQRGEMIQYQGNSYMALVTHNNYGDTNWNPVSAPSLWIKK</sequence>
<dbReference type="GO" id="GO:0030246">
    <property type="term" value="F:carbohydrate binding"/>
    <property type="evidence" value="ECO:0007669"/>
    <property type="project" value="InterPro"/>
</dbReference>
<dbReference type="PANTHER" id="PTHR34823:SF1">
    <property type="entry name" value="CHITIN-BINDING TYPE-4 DOMAIN-CONTAINING PROTEIN"/>
    <property type="match status" value="1"/>
</dbReference>
<evidence type="ECO:0000256" key="3">
    <source>
        <dbReference type="ARBA" id="ARBA00023326"/>
    </source>
</evidence>
<evidence type="ECO:0000313" key="6">
    <source>
        <dbReference type="Proteomes" id="UP000501747"/>
    </source>
</evidence>